<keyword evidence="5 10" id="KW-0479">Metal-binding</keyword>
<dbReference type="PANTHER" id="PTHR11964">
    <property type="entry name" value="S-ADENOSYLMETHIONINE SYNTHETASE"/>
    <property type="match status" value="1"/>
</dbReference>
<evidence type="ECO:0000256" key="7">
    <source>
        <dbReference type="ARBA" id="ARBA00022840"/>
    </source>
</evidence>
<evidence type="ECO:0000256" key="8">
    <source>
        <dbReference type="ARBA" id="ARBA00022842"/>
    </source>
</evidence>
<dbReference type="PROSITE" id="PS00376">
    <property type="entry name" value="ADOMET_SYNTHASE_1"/>
    <property type="match status" value="1"/>
</dbReference>
<accession>A0ABY8WA35</accession>
<evidence type="ECO:0000256" key="12">
    <source>
        <dbReference type="RuleBase" id="RU004462"/>
    </source>
</evidence>
<evidence type="ECO:0000313" key="16">
    <source>
        <dbReference type="EMBL" id="WIM94686.1"/>
    </source>
</evidence>
<dbReference type="PIRSF" id="PIRSF000497">
    <property type="entry name" value="MAT"/>
    <property type="match status" value="1"/>
</dbReference>
<keyword evidence="6 10" id="KW-0547">Nucleotide-binding</keyword>
<keyword evidence="4 10" id="KW-0808">Transferase</keyword>
<dbReference type="InterPro" id="IPR022636">
    <property type="entry name" value="S-AdoMet_synthetase_sfam"/>
</dbReference>
<dbReference type="Pfam" id="PF02772">
    <property type="entry name" value="S-AdoMet_synt_M"/>
    <property type="match status" value="1"/>
</dbReference>
<dbReference type="InterPro" id="IPR022631">
    <property type="entry name" value="ADOMET_SYNTHASE_CS"/>
</dbReference>
<feature type="binding site" evidence="10">
    <location>
        <position position="251"/>
    </location>
    <ligand>
        <name>ATP</name>
        <dbReference type="ChEBI" id="CHEBI:30616"/>
        <note>ligand shared between two neighboring subunits</note>
    </ligand>
</feature>
<evidence type="ECO:0000259" key="15">
    <source>
        <dbReference type="Pfam" id="PF02773"/>
    </source>
</evidence>
<keyword evidence="3 10" id="KW-0554">One-carbon metabolism</keyword>
<organism evidence="16 17">
    <name type="scientific">Actinoplanes oblitus</name>
    <dbReference type="NCBI Taxonomy" id="3040509"/>
    <lineage>
        <taxon>Bacteria</taxon>
        <taxon>Bacillati</taxon>
        <taxon>Actinomycetota</taxon>
        <taxon>Actinomycetes</taxon>
        <taxon>Micromonosporales</taxon>
        <taxon>Micromonosporaceae</taxon>
        <taxon>Actinoplanes</taxon>
    </lineage>
</organism>
<evidence type="ECO:0000256" key="11">
    <source>
        <dbReference type="RuleBase" id="RU000542"/>
    </source>
</evidence>
<evidence type="ECO:0000256" key="6">
    <source>
        <dbReference type="ARBA" id="ARBA00022741"/>
    </source>
</evidence>
<feature type="binding site" evidence="10">
    <location>
        <position position="43"/>
    </location>
    <ligand>
        <name>K(+)</name>
        <dbReference type="ChEBI" id="CHEBI:29103"/>
    </ligand>
</feature>
<evidence type="ECO:0000256" key="10">
    <source>
        <dbReference type="HAMAP-Rule" id="MF_00086"/>
    </source>
</evidence>
<feature type="binding site" description="in other chain" evidence="10">
    <location>
        <begin position="174"/>
        <end position="176"/>
    </location>
    <ligand>
        <name>ATP</name>
        <dbReference type="ChEBI" id="CHEBI:30616"/>
        <note>ligand shared between two neighboring subunits</note>
    </ligand>
</feature>
<dbReference type="Gene3D" id="3.30.300.10">
    <property type="match status" value="3"/>
</dbReference>
<dbReference type="RefSeq" id="WP_284915918.1">
    <property type="nucleotide sequence ID" value="NZ_CP126980.1"/>
</dbReference>
<keyword evidence="8 10" id="KW-0460">Magnesium</keyword>
<evidence type="ECO:0000313" key="17">
    <source>
        <dbReference type="Proteomes" id="UP001240150"/>
    </source>
</evidence>
<dbReference type="Proteomes" id="UP001240150">
    <property type="component" value="Chromosome"/>
</dbReference>
<dbReference type="Pfam" id="PF00438">
    <property type="entry name" value="S-AdoMet_synt_N"/>
    <property type="match status" value="1"/>
</dbReference>
<gene>
    <name evidence="10 16" type="primary">metK</name>
    <name evidence="16" type="ORF">ACTOB_006732</name>
</gene>
<comment type="cofactor">
    <cofactor evidence="10">
        <name>Mg(2+)</name>
        <dbReference type="ChEBI" id="CHEBI:18420"/>
    </cofactor>
    <text evidence="10">Binds 2 divalent ions per subunit.</text>
</comment>
<comment type="similarity">
    <text evidence="2 10 12">Belongs to the AdoMet synthase family.</text>
</comment>
<sequence>MARRLFTSESVTEGHPDKIADQISDGILDALLAQDPRSRVAVETLITTGQVHVAGEVTTQAYADIPKIVRDTILAIGYDSSKKGFDGASCGVSVSIGSQSPDIAQGVDSAIELREGDSEHILDQQGAGDQGMMFGFACSETPELMPLPIALAHRLARRLSAARKDGTIPYLRPDGKTQVTIEYDGLRPVRLNTVVVSSQHAADISLESLLTPDVREHVIGPELEGLGLETEGYRLLVNPTGRFEIGGPMGDAGLTGRKIIVDTYGGYARHGGGAFSGKDPSKVDRSAAYAMRWVAKNVVAAGLAERCETQVAYAIGKAHPVSLFVETFGTENVPVERIEKAITEIFDLRPAAIIRDLDLLRPIYQQTAAYGHFGRELPDLKWESTDRAQDLKNAAS</sequence>
<evidence type="ECO:0000256" key="1">
    <source>
        <dbReference type="ARBA" id="ARBA00005224"/>
    </source>
</evidence>
<evidence type="ECO:0000256" key="3">
    <source>
        <dbReference type="ARBA" id="ARBA00022563"/>
    </source>
</evidence>
<feature type="binding site" description="in other chain" evidence="10">
    <location>
        <position position="282"/>
    </location>
    <ligand>
        <name>L-methionine</name>
        <dbReference type="ChEBI" id="CHEBI:57844"/>
        <note>ligand shared between two neighboring subunits</note>
    </ligand>
</feature>
<feature type="binding site" description="in other chain" evidence="10">
    <location>
        <begin position="257"/>
        <end position="258"/>
    </location>
    <ligand>
        <name>ATP</name>
        <dbReference type="ChEBI" id="CHEBI:30616"/>
        <note>ligand shared between two neighboring subunits</note>
    </ligand>
</feature>
<feature type="binding site" evidence="10">
    <location>
        <position position="274"/>
    </location>
    <ligand>
        <name>ATP</name>
        <dbReference type="ChEBI" id="CHEBI:30616"/>
        <note>ligand shared between two neighboring subunits</note>
    </ligand>
</feature>
<feature type="domain" description="S-adenosylmethionine synthetase central" evidence="14">
    <location>
        <begin position="124"/>
        <end position="243"/>
    </location>
</feature>
<proteinExistence type="inferred from homology"/>
<dbReference type="PROSITE" id="PS00377">
    <property type="entry name" value="ADOMET_SYNTHASE_2"/>
    <property type="match status" value="1"/>
</dbReference>
<evidence type="ECO:0000256" key="2">
    <source>
        <dbReference type="ARBA" id="ARBA00009685"/>
    </source>
</evidence>
<dbReference type="InterPro" id="IPR022630">
    <property type="entry name" value="S-AdoMet_synt_C"/>
</dbReference>
<name>A0ABY8WA35_9ACTN</name>
<feature type="domain" description="S-adenosylmethionine synthetase N-terminal" evidence="13">
    <location>
        <begin position="4"/>
        <end position="101"/>
    </location>
</feature>
<dbReference type="CDD" id="cd18079">
    <property type="entry name" value="S-AdoMet_synt"/>
    <property type="match status" value="1"/>
</dbReference>
<feature type="region of interest" description="Flexible loop" evidence="10">
    <location>
        <begin position="99"/>
        <end position="109"/>
    </location>
</feature>
<keyword evidence="17" id="KW-1185">Reference proteome</keyword>
<feature type="binding site" evidence="10">
    <location>
        <position position="251"/>
    </location>
    <ligand>
        <name>L-methionine</name>
        <dbReference type="ChEBI" id="CHEBI:57844"/>
        <note>ligand shared between two neighboring subunits</note>
    </ligand>
</feature>
<feature type="domain" description="S-adenosylmethionine synthetase C-terminal" evidence="15">
    <location>
        <begin position="245"/>
        <end position="383"/>
    </location>
</feature>
<keyword evidence="7 10" id="KW-0067">ATP-binding</keyword>
<dbReference type="SUPFAM" id="SSF55973">
    <property type="entry name" value="S-adenosylmethionine synthetase"/>
    <property type="match status" value="3"/>
</dbReference>
<dbReference type="InterPro" id="IPR022628">
    <property type="entry name" value="S-AdoMet_synt_N"/>
</dbReference>
<dbReference type="InterPro" id="IPR002133">
    <property type="entry name" value="S-AdoMet_synthetase"/>
</dbReference>
<dbReference type="EC" id="2.5.1.6" evidence="10"/>
<comment type="pathway">
    <text evidence="1 10">Amino-acid biosynthesis; S-adenosyl-L-methionine biosynthesis; S-adenosyl-L-methionine from L-methionine: step 1/1.</text>
</comment>
<feature type="binding site" evidence="10">
    <location>
        <position position="17"/>
    </location>
    <ligand>
        <name>Mg(2+)</name>
        <dbReference type="ChEBI" id="CHEBI:18420"/>
    </ligand>
</feature>
<dbReference type="InterPro" id="IPR022629">
    <property type="entry name" value="S-AdoMet_synt_central"/>
</dbReference>
<keyword evidence="9 10" id="KW-0630">Potassium</keyword>
<feature type="binding site" description="in other chain" evidence="10">
    <location>
        <begin position="242"/>
        <end position="243"/>
    </location>
    <ligand>
        <name>ATP</name>
        <dbReference type="ChEBI" id="CHEBI:30616"/>
        <note>ligand shared between two neighboring subunits</note>
    </ligand>
</feature>
<comment type="catalytic activity">
    <reaction evidence="10">
        <text>L-methionine + ATP + H2O = S-adenosyl-L-methionine + phosphate + diphosphate</text>
        <dbReference type="Rhea" id="RHEA:21080"/>
        <dbReference type="ChEBI" id="CHEBI:15377"/>
        <dbReference type="ChEBI" id="CHEBI:30616"/>
        <dbReference type="ChEBI" id="CHEBI:33019"/>
        <dbReference type="ChEBI" id="CHEBI:43474"/>
        <dbReference type="ChEBI" id="CHEBI:57844"/>
        <dbReference type="ChEBI" id="CHEBI:59789"/>
        <dbReference type="EC" id="2.5.1.6"/>
    </reaction>
</comment>
<comment type="subunit">
    <text evidence="10">Homotetramer; dimer of dimers.</text>
</comment>
<dbReference type="HAMAP" id="MF_00086">
    <property type="entry name" value="S_AdoMet_synth1"/>
    <property type="match status" value="1"/>
</dbReference>
<dbReference type="Pfam" id="PF02773">
    <property type="entry name" value="S-AdoMet_synt_C"/>
    <property type="match status" value="1"/>
</dbReference>
<feature type="binding site" evidence="10">
    <location>
        <position position="278"/>
    </location>
    <ligand>
        <name>ATP</name>
        <dbReference type="ChEBI" id="CHEBI:30616"/>
        <note>ligand shared between two neighboring subunits</note>
    </ligand>
</feature>
<protein>
    <recommendedName>
        <fullName evidence="10">S-adenosylmethionine synthase</fullName>
        <shortName evidence="10">AdoMet synthase</shortName>
        <ecNumber evidence="10">2.5.1.6</ecNumber>
    </recommendedName>
    <alternativeName>
        <fullName evidence="10">MAT</fullName>
    </alternativeName>
    <alternativeName>
        <fullName evidence="10">Methionine adenosyltransferase</fullName>
    </alternativeName>
</protein>
<comment type="cofactor">
    <cofactor evidence="10">
        <name>K(+)</name>
        <dbReference type="ChEBI" id="CHEBI:29103"/>
    </cofactor>
    <text evidence="10">Binds 1 potassium ion per subunit.</text>
</comment>
<evidence type="ECO:0000256" key="4">
    <source>
        <dbReference type="ARBA" id="ARBA00022679"/>
    </source>
</evidence>
<evidence type="ECO:0000256" key="5">
    <source>
        <dbReference type="ARBA" id="ARBA00022723"/>
    </source>
</evidence>
<evidence type="ECO:0000259" key="14">
    <source>
        <dbReference type="Pfam" id="PF02772"/>
    </source>
</evidence>
<evidence type="ECO:0000256" key="9">
    <source>
        <dbReference type="ARBA" id="ARBA00022958"/>
    </source>
</evidence>
<feature type="binding site" description="in other chain" evidence="10">
    <location>
        <position position="15"/>
    </location>
    <ligand>
        <name>ATP</name>
        <dbReference type="ChEBI" id="CHEBI:30616"/>
        <note>ligand shared between two neighboring subunits</note>
    </ligand>
</feature>
<keyword evidence="10" id="KW-0963">Cytoplasm</keyword>
<reference evidence="16 17" key="1">
    <citation type="submission" date="2023-06" db="EMBL/GenBank/DDBJ databases">
        <authorList>
            <person name="Yushchuk O."/>
            <person name="Binda E."/>
            <person name="Ruckert-Reed C."/>
            <person name="Fedorenko V."/>
            <person name="Kalinowski J."/>
            <person name="Marinelli F."/>
        </authorList>
    </citation>
    <scope>NUCLEOTIDE SEQUENCE [LARGE SCALE GENOMIC DNA]</scope>
    <source>
        <strain evidence="16 17">NRRL 3884</strain>
    </source>
</reference>
<dbReference type="NCBIfam" id="TIGR01034">
    <property type="entry name" value="metK"/>
    <property type="match status" value="1"/>
</dbReference>
<comment type="subcellular location">
    <subcellularLocation>
        <location evidence="10 11">Cytoplasm</location>
    </subcellularLocation>
</comment>
<dbReference type="GO" id="GO:0004478">
    <property type="term" value="F:methionine adenosyltransferase activity"/>
    <property type="evidence" value="ECO:0007669"/>
    <property type="project" value="UniProtKB-EC"/>
</dbReference>
<feature type="binding site" description="in other chain" evidence="10">
    <location>
        <position position="56"/>
    </location>
    <ligand>
        <name>L-methionine</name>
        <dbReference type="ChEBI" id="CHEBI:57844"/>
        <note>ligand shared between two neighboring subunits</note>
    </ligand>
</feature>
<feature type="binding site" description="in other chain" evidence="10">
    <location>
        <position position="99"/>
    </location>
    <ligand>
        <name>L-methionine</name>
        <dbReference type="ChEBI" id="CHEBI:57844"/>
        <note>ligand shared between two neighboring subunits</note>
    </ligand>
</feature>
<dbReference type="EMBL" id="CP126980">
    <property type="protein sequence ID" value="WIM94686.1"/>
    <property type="molecule type" value="Genomic_DNA"/>
</dbReference>
<comment type="function">
    <text evidence="10">Catalyzes the formation of S-adenosylmethionine (AdoMet) from methionine and ATP. The overall synthetic reaction is composed of two sequential steps, AdoMet formation and the subsequent tripolyphosphate hydrolysis which occurs prior to release of AdoMet from the enzyme.</text>
</comment>
<evidence type="ECO:0000259" key="13">
    <source>
        <dbReference type="Pfam" id="PF00438"/>
    </source>
</evidence>